<reference evidence="2" key="1">
    <citation type="journal article" date="2022" name="Int. J. Syst. Evol. Microbiol.">
        <title>Pseudomonas aegrilactucae sp. nov. and Pseudomonas morbosilactucae sp. nov., pathogens causing bacterial rot of lettuce in Japan.</title>
        <authorList>
            <person name="Sawada H."/>
            <person name="Fujikawa T."/>
            <person name="Satou M."/>
        </authorList>
    </citation>
    <scope>NUCLEOTIDE SEQUENCE</scope>
    <source>
        <strain evidence="2">0166_1</strain>
    </source>
</reference>
<keyword evidence="2" id="KW-0378">Hydrolase</keyword>
<feature type="domain" description="AB hydrolase-1" evidence="1">
    <location>
        <begin position="36"/>
        <end position="258"/>
    </location>
</feature>
<keyword evidence="3" id="KW-1185">Reference proteome</keyword>
<dbReference type="Pfam" id="PF00561">
    <property type="entry name" value="Abhydrolase_1"/>
    <property type="match status" value="1"/>
</dbReference>
<organism evidence="2 3">
    <name type="scientific">Capillimicrobium parvum</name>
    <dbReference type="NCBI Taxonomy" id="2884022"/>
    <lineage>
        <taxon>Bacteria</taxon>
        <taxon>Bacillati</taxon>
        <taxon>Actinomycetota</taxon>
        <taxon>Thermoleophilia</taxon>
        <taxon>Solirubrobacterales</taxon>
        <taxon>Capillimicrobiaceae</taxon>
        <taxon>Capillimicrobium</taxon>
    </lineage>
</organism>
<dbReference type="PANTHER" id="PTHR43194:SF5">
    <property type="entry name" value="PIMELOYL-[ACYL-CARRIER PROTEIN] METHYL ESTER ESTERASE"/>
    <property type="match status" value="1"/>
</dbReference>
<dbReference type="EC" id="3.5.1.106" evidence="2"/>
<dbReference type="EMBL" id="CP087164">
    <property type="protein sequence ID" value="UGS35919.1"/>
    <property type="molecule type" value="Genomic_DNA"/>
</dbReference>
<proteinExistence type="predicted"/>
<dbReference type="RefSeq" id="WP_259315597.1">
    <property type="nucleotide sequence ID" value="NZ_CP087164.1"/>
</dbReference>
<protein>
    <submittedName>
        <fullName evidence="2">N-formylmaleamate deformylase</fullName>
        <ecNumber evidence="2">3.5.1.106</ecNumber>
    </submittedName>
</protein>
<dbReference type="SUPFAM" id="SSF53474">
    <property type="entry name" value="alpha/beta-Hydrolases"/>
    <property type="match status" value="1"/>
</dbReference>
<name>A0A9E6XWU4_9ACTN</name>
<dbReference type="GO" id="GO:0016787">
    <property type="term" value="F:hydrolase activity"/>
    <property type="evidence" value="ECO:0007669"/>
    <property type="project" value="UniProtKB-KW"/>
</dbReference>
<dbReference type="InterPro" id="IPR000073">
    <property type="entry name" value="AB_hydrolase_1"/>
</dbReference>
<evidence type="ECO:0000313" key="3">
    <source>
        <dbReference type="Proteomes" id="UP001162834"/>
    </source>
</evidence>
<dbReference type="InterPro" id="IPR029058">
    <property type="entry name" value="AB_hydrolase_fold"/>
</dbReference>
<gene>
    <name evidence="2" type="primary">nicD_1</name>
    <name evidence="2" type="ORF">DSM104329_02316</name>
</gene>
<dbReference type="AlphaFoldDB" id="A0A9E6XWU4"/>
<evidence type="ECO:0000259" key="1">
    <source>
        <dbReference type="Pfam" id="PF00561"/>
    </source>
</evidence>
<accession>A0A9E6XWU4</accession>
<dbReference type="Gene3D" id="3.40.50.1820">
    <property type="entry name" value="alpha/beta hydrolase"/>
    <property type="match status" value="1"/>
</dbReference>
<dbReference type="InterPro" id="IPR050228">
    <property type="entry name" value="Carboxylesterase_BioH"/>
</dbReference>
<dbReference type="PANTHER" id="PTHR43194">
    <property type="entry name" value="HYDROLASE ALPHA/BETA FOLD FAMILY"/>
    <property type="match status" value="1"/>
</dbReference>
<evidence type="ECO:0000313" key="2">
    <source>
        <dbReference type="EMBL" id="UGS35919.1"/>
    </source>
</evidence>
<sequence>MTTHDTTRTEPRGESGFVQANGLRHHFLSYGDGDRTVVIVPGITSPAITWEFVAERLADLARVVVLDLRGRGLSDVPAHGYALPDYAADVAGVIDALGLERPVLLGHSLGARIVAALGALHPESCGPMILADPPLTGPGRDPYPTTRESFEQQLHEAYAGTTADEVRRFYPRWPEAELQLRAEWLPTCDESAVMATYRNFELEDFFAYWTRLGGPLLFVHGSVSPVVTAAGAAEVAAANPAAQTVAIADAGHMIPWENLEDFVTVCRRFIAAAE</sequence>
<dbReference type="KEGG" id="sbae:DSM104329_02316"/>
<dbReference type="Proteomes" id="UP001162834">
    <property type="component" value="Chromosome"/>
</dbReference>